<organism evidence="2 3">
    <name type="scientific">Dokdonia sinensis</name>
    <dbReference type="NCBI Taxonomy" id="2479847"/>
    <lineage>
        <taxon>Bacteria</taxon>
        <taxon>Pseudomonadati</taxon>
        <taxon>Bacteroidota</taxon>
        <taxon>Flavobacteriia</taxon>
        <taxon>Flavobacteriales</taxon>
        <taxon>Flavobacteriaceae</taxon>
        <taxon>Dokdonia</taxon>
    </lineage>
</organism>
<evidence type="ECO:0008006" key="4">
    <source>
        <dbReference type="Google" id="ProtNLM"/>
    </source>
</evidence>
<protein>
    <recommendedName>
        <fullName evidence="4">DUF4142 domain-containing protein</fullName>
    </recommendedName>
</protein>
<evidence type="ECO:0000313" key="2">
    <source>
        <dbReference type="EMBL" id="RMB57133.1"/>
    </source>
</evidence>
<proteinExistence type="predicted"/>
<dbReference type="Proteomes" id="UP000281985">
    <property type="component" value="Unassembled WGS sequence"/>
</dbReference>
<keyword evidence="1" id="KW-0732">Signal</keyword>
<evidence type="ECO:0000313" key="3">
    <source>
        <dbReference type="Proteomes" id="UP000281985"/>
    </source>
</evidence>
<dbReference type="EMBL" id="REFV01000012">
    <property type="protein sequence ID" value="RMB57133.1"/>
    <property type="molecule type" value="Genomic_DNA"/>
</dbReference>
<feature type="signal peptide" evidence="1">
    <location>
        <begin position="1"/>
        <end position="24"/>
    </location>
</feature>
<name>A0A3M0G5R5_9FLAO</name>
<gene>
    <name evidence="2" type="ORF">EAX61_12240</name>
</gene>
<accession>A0A3M0G5R5</accession>
<comment type="caution">
    <text evidence="2">The sequence shown here is derived from an EMBL/GenBank/DDBJ whole genome shotgun (WGS) entry which is preliminary data.</text>
</comment>
<dbReference type="RefSeq" id="WP_121917989.1">
    <property type="nucleotide sequence ID" value="NZ_REFV01000012.1"/>
</dbReference>
<feature type="chain" id="PRO_5017953265" description="DUF4142 domain-containing protein" evidence="1">
    <location>
        <begin position="25"/>
        <end position="152"/>
    </location>
</feature>
<evidence type="ECO:0000256" key="1">
    <source>
        <dbReference type="SAM" id="SignalP"/>
    </source>
</evidence>
<keyword evidence="3" id="KW-1185">Reference proteome</keyword>
<dbReference type="AlphaFoldDB" id="A0A3M0G5R5"/>
<reference evidence="2 3" key="1">
    <citation type="submission" date="2018-10" db="EMBL/GenBank/DDBJ databases">
        <title>Dokdonia luteus sp. nov., isolated from sea water.</title>
        <authorList>
            <person name="Zhou L.Y."/>
            <person name="Du Z.J."/>
        </authorList>
    </citation>
    <scope>NUCLEOTIDE SEQUENCE [LARGE SCALE GENOMIC DNA]</scope>
    <source>
        <strain evidence="2 3">SH27</strain>
    </source>
</reference>
<sequence length="152" mass="16911">MKKSLTILTGILFCILLNTQDANAQFGLKKLKNDAVKGLKSDVKKKKDSIQRQLVLGLLEKTTSFCKNEGSEKVVITSQSVAYPAYTDLRKELDALETNLLSDGFNKSMVKRIKKIGEHSAAVFLKEPNADLSTECTRLSRIQESFLSSLKL</sequence>